<dbReference type="Gene3D" id="3.10.450.50">
    <property type="match status" value="1"/>
</dbReference>
<dbReference type="EMBL" id="VIGH01000001">
    <property type="protein sequence ID" value="TQF75091.1"/>
    <property type="molecule type" value="Genomic_DNA"/>
</dbReference>
<dbReference type="Proteomes" id="UP000316256">
    <property type="component" value="Unassembled WGS sequence"/>
</dbReference>
<comment type="caution">
    <text evidence="2">The sequence shown here is derived from an EMBL/GenBank/DDBJ whole genome shotgun (WGS) entry which is preliminary data.</text>
</comment>
<dbReference type="RefSeq" id="WP_142095175.1">
    <property type="nucleotide sequence ID" value="NZ_VIGH01000001.1"/>
</dbReference>
<dbReference type="SUPFAM" id="SSF54427">
    <property type="entry name" value="NTF2-like"/>
    <property type="match status" value="1"/>
</dbReference>
<protein>
    <submittedName>
        <fullName evidence="2">Steroid delta-isomerase</fullName>
    </submittedName>
</protein>
<keyword evidence="2" id="KW-0413">Isomerase</keyword>
<keyword evidence="3" id="KW-1185">Reference proteome</keyword>
<dbReference type="InterPro" id="IPR032710">
    <property type="entry name" value="NTF2-like_dom_sf"/>
</dbReference>
<proteinExistence type="predicted"/>
<dbReference type="AlphaFoldDB" id="A0A541BRZ3"/>
<accession>A0A541BRZ3</accession>
<reference evidence="2 3" key="1">
    <citation type="submission" date="2019-06" db="EMBL/GenBank/DDBJ databases">
        <title>Rhodococcus spaelei sp. nov., isolated from a cave.</title>
        <authorList>
            <person name="Lee S.D."/>
        </authorList>
    </citation>
    <scope>NUCLEOTIDE SEQUENCE [LARGE SCALE GENOMIC DNA]</scope>
    <source>
        <strain evidence="2 3">C9-5</strain>
    </source>
</reference>
<dbReference type="Pfam" id="PF12680">
    <property type="entry name" value="SnoaL_2"/>
    <property type="match status" value="1"/>
</dbReference>
<dbReference type="InterPro" id="IPR037401">
    <property type="entry name" value="SnoaL-like"/>
</dbReference>
<evidence type="ECO:0000313" key="2">
    <source>
        <dbReference type="EMBL" id="TQF75091.1"/>
    </source>
</evidence>
<sequence>MASPEEMRAVVERYLSLLEKGTGADIAALYAEDGRAEDPVGSPPKVGRAALEEFYNRAASMDNSTELLVLRIAGNEAAAHFSVVSKAGDTTYRSAPIDTFRFNDAGEIVELRAYWAPSDMTVS</sequence>
<dbReference type="GO" id="GO:0016853">
    <property type="term" value="F:isomerase activity"/>
    <property type="evidence" value="ECO:0007669"/>
    <property type="project" value="UniProtKB-KW"/>
</dbReference>
<evidence type="ECO:0000259" key="1">
    <source>
        <dbReference type="Pfam" id="PF12680"/>
    </source>
</evidence>
<feature type="domain" description="SnoaL-like" evidence="1">
    <location>
        <begin position="11"/>
        <end position="110"/>
    </location>
</feature>
<organism evidence="2 3">
    <name type="scientific">Rhodococcus spelaei</name>
    <dbReference type="NCBI Taxonomy" id="2546320"/>
    <lineage>
        <taxon>Bacteria</taxon>
        <taxon>Bacillati</taxon>
        <taxon>Actinomycetota</taxon>
        <taxon>Actinomycetes</taxon>
        <taxon>Mycobacteriales</taxon>
        <taxon>Nocardiaceae</taxon>
        <taxon>Rhodococcus</taxon>
    </lineage>
</organism>
<gene>
    <name evidence="2" type="ORF">FK531_03320</name>
</gene>
<name>A0A541BRZ3_9NOCA</name>
<dbReference type="OrthoDB" id="459617at2"/>
<evidence type="ECO:0000313" key="3">
    <source>
        <dbReference type="Proteomes" id="UP000316256"/>
    </source>
</evidence>